<sequence>MPSVDGNPLLTPRRDEFLIKLRDRHCFNLCGAAQTANRPVPEISGAGRFALIVELISRYVNTADLP</sequence>
<accession>A0ABS5KKJ1</accession>
<keyword evidence="2" id="KW-1185">Reference proteome</keyword>
<dbReference type="RefSeq" id="WP_212007927.1">
    <property type="nucleotide sequence ID" value="NZ_JAAFYZ010000011.1"/>
</dbReference>
<proteinExistence type="predicted"/>
<dbReference type="EMBL" id="JAAFYZ010000011">
    <property type="protein sequence ID" value="MBS2546276.1"/>
    <property type="molecule type" value="Genomic_DNA"/>
</dbReference>
<comment type="caution">
    <text evidence="1">The sequence shown here is derived from an EMBL/GenBank/DDBJ whole genome shotgun (WGS) entry which is preliminary data.</text>
</comment>
<evidence type="ECO:0000313" key="2">
    <source>
        <dbReference type="Proteomes" id="UP000730482"/>
    </source>
</evidence>
<reference evidence="1 2" key="1">
    <citation type="submission" date="2020-02" db="EMBL/GenBank/DDBJ databases">
        <title>Acidophilic actinobacteria isolated from forest soil.</title>
        <authorList>
            <person name="Golinska P."/>
        </authorList>
    </citation>
    <scope>NUCLEOTIDE SEQUENCE [LARGE SCALE GENOMIC DNA]</scope>
    <source>
        <strain evidence="1 2">NL8</strain>
    </source>
</reference>
<name>A0ABS5KKJ1_9ACTN</name>
<evidence type="ECO:0000313" key="1">
    <source>
        <dbReference type="EMBL" id="MBS2546276.1"/>
    </source>
</evidence>
<dbReference type="Proteomes" id="UP000730482">
    <property type="component" value="Unassembled WGS sequence"/>
</dbReference>
<gene>
    <name evidence="1" type="ORF">KGQ19_05300</name>
</gene>
<organism evidence="1 2">
    <name type="scientific">Catenulispora pinistramenti</name>
    <dbReference type="NCBI Taxonomy" id="2705254"/>
    <lineage>
        <taxon>Bacteria</taxon>
        <taxon>Bacillati</taxon>
        <taxon>Actinomycetota</taxon>
        <taxon>Actinomycetes</taxon>
        <taxon>Catenulisporales</taxon>
        <taxon>Catenulisporaceae</taxon>
        <taxon>Catenulispora</taxon>
    </lineage>
</organism>
<protein>
    <submittedName>
        <fullName evidence="1">Uncharacterized protein</fullName>
    </submittedName>
</protein>